<dbReference type="Gramene" id="MELO3C014577.2.1">
    <property type="protein sequence ID" value="MELO3C014577.2.1"/>
    <property type="gene ID" value="MELO3C014577.2"/>
</dbReference>
<feature type="region of interest" description="Disordered" evidence="1">
    <location>
        <begin position="64"/>
        <end position="95"/>
    </location>
</feature>
<name>A0A9I9D7U2_CUCME</name>
<reference evidence="2" key="1">
    <citation type="submission" date="2023-03" db="UniProtKB">
        <authorList>
            <consortium name="EnsemblPlants"/>
        </authorList>
    </citation>
    <scope>IDENTIFICATION</scope>
</reference>
<evidence type="ECO:0000313" key="2">
    <source>
        <dbReference type="EnsemblPlants" id="MELO3C014577.2.1"/>
    </source>
</evidence>
<protein>
    <submittedName>
        <fullName evidence="2">Uncharacterized protein</fullName>
    </submittedName>
</protein>
<accession>A0A9I9D7U2</accession>
<feature type="compositionally biased region" description="Pro residues" evidence="1">
    <location>
        <begin position="82"/>
        <end position="95"/>
    </location>
</feature>
<dbReference type="AlphaFoldDB" id="A0A9I9D7U2"/>
<feature type="compositionally biased region" description="Polar residues" evidence="1">
    <location>
        <begin position="69"/>
        <end position="81"/>
    </location>
</feature>
<proteinExistence type="predicted"/>
<sequence>MAVGMIQCYISQPPIRQTETVMIPIINPSLPPNISIPLNLSPSFSFPHQENPLSLIHKNPPSSLIPLFSHSTNPKRSNTHSLPPPPPPPFACLGG</sequence>
<dbReference type="EnsemblPlants" id="MELO3C014577.2.1">
    <property type="protein sequence ID" value="MELO3C014577.2.1"/>
    <property type="gene ID" value="MELO3C014577.2"/>
</dbReference>
<evidence type="ECO:0000256" key="1">
    <source>
        <dbReference type="SAM" id="MobiDB-lite"/>
    </source>
</evidence>
<organism evidence="2">
    <name type="scientific">Cucumis melo</name>
    <name type="common">Muskmelon</name>
    <dbReference type="NCBI Taxonomy" id="3656"/>
    <lineage>
        <taxon>Eukaryota</taxon>
        <taxon>Viridiplantae</taxon>
        <taxon>Streptophyta</taxon>
        <taxon>Embryophyta</taxon>
        <taxon>Tracheophyta</taxon>
        <taxon>Spermatophyta</taxon>
        <taxon>Magnoliopsida</taxon>
        <taxon>eudicotyledons</taxon>
        <taxon>Gunneridae</taxon>
        <taxon>Pentapetalae</taxon>
        <taxon>rosids</taxon>
        <taxon>fabids</taxon>
        <taxon>Cucurbitales</taxon>
        <taxon>Cucurbitaceae</taxon>
        <taxon>Benincaseae</taxon>
        <taxon>Cucumis</taxon>
    </lineage>
</organism>